<keyword evidence="1" id="KW-0472">Membrane</keyword>
<dbReference type="EMBL" id="ACGC01000049">
    <property type="protein sequence ID" value="EEI82950.1"/>
    <property type="molecule type" value="Genomic_DNA"/>
</dbReference>
<reference evidence="2 3" key="1">
    <citation type="submission" date="2009-01" db="EMBL/GenBank/DDBJ databases">
        <authorList>
            <person name="Qin X."/>
            <person name="Bachman B."/>
            <person name="Battles P."/>
            <person name="Bell A."/>
            <person name="Bess C."/>
            <person name="Bickham C."/>
            <person name="Chaboub L."/>
            <person name="Chen D."/>
            <person name="Coyle M."/>
            <person name="Deiros D.R."/>
            <person name="Dinh H."/>
            <person name="Forbes L."/>
            <person name="Fowler G."/>
            <person name="Francisco L."/>
            <person name="Fu Q."/>
            <person name="Gubbala S."/>
            <person name="Hale W."/>
            <person name="Han Y."/>
            <person name="Hemphill L."/>
            <person name="Highlander S.K."/>
            <person name="Hirani K."/>
            <person name="Hogues M."/>
            <person name="Jackson L."/>
            <person name="Jakkamsetti A."/>
            <person name="Javaid M."/>
            <person name="Jiang H."/>
            <person name="Korchina V."/>
            <person name="Kovar C."/>
            <person name="Lara F."/>
            <person name="Lee S."/>
            <person name="Mata R."/>
            <person name="Mathew T."/>
            <person name="Moen C."/>
            <person name="Morales K."/>
            <person name="Munidasa M."/>
            <person name="Nazareth L."/>
            <person name="Ngo R."/>
            <person name="Nguyen L."/>
            <person name="Okwuonu G."/>
            <person name="Ongeri F."/>
            <person name="Patil S."/>
            <person name="Petrosino J."/>
            <person name="Pham C."/>
            <person name="Pham P."/>
            <person name="Pu L.-L."/>
            <person name="Puazo M."/>
            <person name="Raj R."/>
            <person name="Reid J."/>
            <person name="Rouhana J."/>
            <person name="Saada N."/>
            <person name="Shang Y."/>
            <person name="Simmons D."/>
            <person name="Thornton R."/>
            <person name="Warren J."/>
            <person name="Weissenberger G."/>
            <person name="Zhang J."/>
            <person name="Zhang L."/>
            <person name="Zhou C."/>
            <person name="Zhu D."/>
            <person name="Muzny D."/>
            <person name="Worley K."/>
            <person name="Gibbs R."/>
        </authorList>
    </citation>
    <scope>NUCLEOTIDE SEQUENCE [LARGE SCALE GENOMIC DNA]</scope>
    <source>
        <strain evidence="2 3">ATCC 35098</strain>
    </source>
</reference>
<dbReference type="RefSeq" id="WP_004837067.1">
    <property type="nucleotide sequence ID" value="NZ_GG666297.1"/>
</dbReference>
<sequence length="123" mass="14648">MLTYQTYKLLKSLRKFKIPYIYESLDDNLKCRIIEKEELHLKNNDLVFSYNKDNFLIARVDEIKYLESESYITINKRNIEFTHKGYRHFQISLIDLGKFLGRSVITPVAVSFITALLTVLFFK</sequence>
<accession>C2CHJ5</accession>
<dbReference type="Proteomes" id="UP000003744">
    <property type="component" value="Unassembled WGS sequence"/>
</dbReference>
<protein>
    <submittedName>
        <fullName evidence="2">Uncharacterized protein</fullName>
    </submittedName>
</protein>
<comment type="caution">
    <text evidence="2">The sequence shown here is derived from an EMBL/GenBank/DDBJ whole genome shotgun (WGS) entry which is preliminary data.</text>
</comment>
<organism evidence="2 3">
    <name type="scientific">Anaerococcus tetradius ATCC 35098</name>
    <dbReference type="NCBI Taxonomy" id="525255"/>
    <lineage>
        <taxon>Bacteria</taxon>
        <taxon>Bacillati</taxon>
        <taxon>Bacillota</taxon>
        <taxon>Tissierellia</taxon>
        <taxon>Tissierellales</taxon>
        <taxon>Peptoniphilaceae</taxon>
        <taxon>Anaerococcus</taxon>
    </lineage>
</organism>
<feature type="transmembrane region" description="Helical" evidence="1">
    <location>
        <begin position="99"/>
        <end position="122"/>
    </location>
</feature>
<name>C2CHJ5_9FIRM</name>
<proteinExistence type="predicted"/>
<dbReference type="AlphaFoldDB" id="C2CHJ5"/>
<keyword evidence="1" id="KW-1133">Transmembrane helix</keyword>
<gene>
    <name evidence="2" type="ORF">HMPREF0077_0955</name>
</gene>
<keyword evidence="1" id="KW-0812">Transmembrane</keyword>
<evidence type="ECO:0000313" key="2">
    <source>
        <dbReference type="EMBL" id="EEI82950.1"/>
    </source>
</evidence>
<dbReference type="HOGENOM" id="CLU_2010499_0_0_9"/>
<evidence type="ECO:0000256" key="1">
    <source>
        <dbReference type="SAM" id="Phobius"/>
    </source>
</evidence>
<evidence type="ECO:0000313" key="3">
    <source>
        <dbReference type="Proteomes" id="UP000003744"/>
    </source>
</evidence>